<gene>
    <name evidence="2" type="ORF">ACFSTF_01615</name>
</gene>
<dbReference type="EMBL" id="JBHUMR010000006">
    <property type="protein sequence ID" value="MFD2616022.1"/>
    <property type="molecule type" value="Genomic_DNA"/>
</dbReference>
<organism evidence="2 3">
    <name type="scientific">Terrilactibacillus laevilacticus</name>
    <dbReference type="NCBI Taxonomy" id="1380157"/>
    <lineage>
        <taxon>Bacteria</taxon>
        <taxon>Bacillati</taxon>
        <taxon>Bacillota</taxon>
        <taxon>Bacilli</taxon>
        <taxon>Bacillales</taxon>
        <taxon>Bacillaceae</taxon>
        <taxon>Terrilactibacillus</taxon>
    </lineage>
</organism>
<comment type="caution">
    <text evidence="2">The sequence shown here is derived from an EMBL/GenBank/DDBJ whole genome shotgun (WGS) entry which is preliminary data.</text>
</comment>
<reference evidence="3" key="1">
    <citation type="journal article" date="2019" name="Int. J. Syst. Evol. Microbiol.">
        <title>The Global Catalogue of Microorganisms (GCM) 10K type strain sequencing project: providing services to taxonomists for standard genome sequencing and annotation.</title>
        <authorList>
            <consortium name="The Broad Institute Genomics Platform"/>
            <consortium name="The Broad Institute Genome Sequencing Center for Infectious Disease"/>
            <person name="Wu L."/>
            <person name="Ma J."/>
        </authorList>
    </citation>
    <scope>NUCLEOTIDE SEQUENCE [LARGE SCALE GENOMIC DNA]</scope>
    <source>
        <strain evidence="3">TISTR 2241</strain>
    </source>
</reference>
<sequence length="29" mass="3268">MTTFETITLMINFASLVVLIGSSKEKHKK</sequence>
<evidence type="ECO:0000256" key="1">
    <source>
        <dbReference type="SAM" id="Phobius"/>
    </source>
</evidence>
<dbReference type="InterPro" id="IPR031616">
    <property type="entry name" value="BsrE-like"/>
</dbReference>
<name>A0ABW5PKV5_9BACI</name>
<keyword evidence="1" id="KW-0812">Transmembrane</keyword>
<keyword evidence="1" id="KW-1133">Transmembrane helix</keyword>
<evidence type="ECO:0000313" key="3">
    <source>
        <dbReference type="Proteomes" id="UP001597458"/>
    </source>
</evidence>
<keyword evidence="3" id="KW-1185">Reference proteome</keyword>
<keyword evidence="1" id="KW-0472">Membrane</keyword>
<feature type="transmembrane region" description="Helical" evidence="1">
    <location>
        <begin position="6"/>
        <end position="23"/>
    </location>
</feature>
<dbReference type="Proteomes" id="UP001597458">
    <property type="component" value="Unassembled WGS sequence"/>
</dbReference>
<dbReference type="RefSeq" id="WP_219995051.1">
    <property type="nucleotide sequence ID" value="NZ_JBHUMR010000006.1"/>
</dbReference>
<evidence type="ECO:0000313" key="2">
    <source>
        <dbReference type="EMBL" id="MFD2616022.1"/>
    </source>
</evidence>
<proteinExistence type="predicted"/>
<accession>A0ABW5PKV5</accession>
<protein>
    <submittedName>
        <fullName evidence="2">Holin-like toxin</fullName>
    </submittedName>
</protein>
<dbReference type="Pfam" id="PF16935">
    <property type="entry name" value="Hol_Tox"/>
    <property type="match status" value="1"/>
</dbReference>